<dbReference type="Proteomes" id="UP000274756">
    <property type="component" value="Unassembled WGS sequence"/>
</dbReference>
<keyword evidence="4 5" id="KW-0472">Membrane</keyword>
<evidence type="ECO:0000256" key="4">
    <source>
        <dbReference type="ARBA" id="ARBA00023136"/>
    </source>
</evidence>
<feature type="transmembrane region" description="Helical" evidence="5">
    <location>
        <begin position="156"/>
        <end position="175"/>
    </location>
</feature>
<accession>A0A0N4UIE2</accession>
<feature type="domain" description="Sugar phosphate transporter" evidence="6">
    <location>
        <begin position="35"/>
        <end position="329"/>
    </location>
</feature>
<reference evidence="7 9" key="2">
    <citation type="submission" date="2018-11" db="EMBL/GenBank/DDBJ databases">
        <authorList>
            <consortium name="Pathogen Informatics"/>
        </authorList>
    </citation>
    <scope>NUCLEOTIDE SEQUENCE [LARGE SCALE GENOMIC DNA]</scope>
</reference>
<dbReference type="OrthoDB" id="18894at2759"/>
<evidence type="ECO:0000313" key="7">
    <source>
        <dbReference type="EMBL" id="VDN51758.1"/>
    </source>
</evidence>
<gene>
    <name evidence="7" type="ORF">DME_LOCUS1731</name>
</gene>
<sequence length="374" mass="43057">MNAIEKTIRKRSPEPDLIDRNYEKKKNGGEVACYKIIMMIGLYYPLSIGLTFYQKWFIKSYKLPLLIVAGHYLLKFFMAIIIRWVFEIFKEKRIRISFYEQCRWLVPIGICASLDIGLSNWALEYITVSLYTMAKSSCILFIVAFSLFLRLERWKPILGVSATLIAVGLFLFTWRSTQLDVRGLLLIELAAACTGVRWTFSQLIMQREDQAIRHPLDMVVHVQPWMFLTVLPLLFVFEGSELSYQSVFYYRGVFAPYQIFLYILVGGVLAFALEISEYFLLVFTSGITLNIFGIIKEVVTLLLAHFINGDRLTMINIFGLLLCLSGMSLHGASNRHKSKRRLSFSKDRNSLDCQSLLAVVSLALFSKPFKNISF</sequence>
<dbReference type="Proteomes" id="UP000038040">
    <property type="component" value="Unplaced"/>
</dbReference>
<feature type="transmembrane region" description="Helical" evidence="5">
    <location>
        <begin position="129"/>
        <end position="149"/>
    </location>
</feature>
<evidence type="ECO:0000313" key="8">
    <source>
        <dbReference type="Proteomes" id="UP000038040"/>
    </source>
</evidence>
<feature type="transmembrane region" description="Helical" evidence="5">
    <location>
        <begin position="313"/>
        <end position="332"/>
    </location>
</feature>
<evidence type="ECO:0000256" key="1">
    <source>
        <dbReference type="ARBA" id="ARBA00004141"/>
    </source>
</evidence>
<evidence type="ECO:0000256" key="2">
    <source>
        <dbReference type="ARBA" id="ARBA00022692"/>
    </source>
</evidence>
<dbReference type="Pfam" id="PF03151">
    <property type="entry name" value="TPT"/>
    <property type="match status" value="1"/>
</dbReference>
<dbReference type="InterPro" id="IPR037185">
    <property type="entry name" value="EmrE-like"/>
</dbReference>
<feature type="transmembrane region" description="Helical" evidence="5">
    <location>
        <begin position="65"/>
        <end position="84"/>
    </location>
</feature>
<organism evidence="8 10">
    <name type="scientific">Dracunculus medinensis</name>
    <name type="common">Guinea worm</name>
    <dbReference type="NCBI Taxonomy" id="318479"/>
    <lineage>
        <taxon>Eukaryota</taxon>
        <taxon>Metazoa</taxon>
        <taxon>Ecdysozoa</taxon>
        <taxon>Nematoda</taxon>
        <taxon>Chromadorea</taxon>
        <taxon>Rhabditida</taxon>
        <taxon>Spirurina</taxon>
        <taxon>Dracunculoidea</taxon>
        <taxon>Dracunculidae</taxon>
        <taxon>Dracunculus</taxon>
    </lineage>
</organism>
<dbReference type="InterPro" id="IPR004853">
    <property type="entry name" value="Sugar_P_trans_dom"/>
</dbReference>
<dbReference type="AlphaFoldDB" id="A0A0N4UIE2"/>
<keyword evidence="2 5" id="KW-0812">Transmembrane</keyword>
<evidence type="ECO:0000259" key="6">
    <source>
        <dbReference type="Pfam" id="PF03151"/>
    </source>
</evidence>
<feature type="transmembrane region" description="Helical" evidence="5">
    <location>
        <begin position="220"/>
        <end position="237"/>
    </location>
</feature>
<dbReference type="GO" id="GO:0016020">
    <property type="term" value="C:membrane"/>
    <property type="evidence" value="ECO:0007669"/>
    <property type="project" value="UniProtKB-SubCell"/>
</dbReference>
<feature type="transmembrane region" description="Helical" evidence="5">
    <location>
        <begin position="278"/>
        <end position="307"/>
    </location>
</feature>
<dbReference type="STRING" id="318479.A0A0N4UIE2"/>
<evidence type="ECO:0000313" key="10">
    <source>
        <dbReference type="WBParaSite" id="DME_0000736901-mRNA-1"/>
    </source>
</evidence>
<keyword evidence="3 5" id="KW-1133">Transmembrane helix</keyword>
<comment type="subcellular location">
    <subcellularLocation>
        <location evidence="1">Membrane</location>
        <topology evidence="1">Multi-pass membrane protein</topology>
    </subcellularLocation>
</comment>
<evidence type="ECO:0000313" key="9">
    <source>
        <dbReference type="Proteomes" id="UP000274756"/>
    </source>
</evidence>
<dbReference type="SUPFAM" id="SSF103481">
    <property type="entry name" value="Multidrug resistance efflux transporter EmrE"/>
    <property type="match status" value="1"/>
</dbReference>
<feature type="transmembrane region" description="Helical" evidence="5">
    <location>
        <begin position="32"/>
        <end position="53"/>
    </location>
</feature>
<feature type="transmembrane region" description="Helical" evidence="5">
    <location>
        <begin position="181"/>
        <end position="200"/>
    </location>
</feature>
<feature type="transmembrane region" description="Helical" evidence="5">
    <location>
        <begin position="249"/>
        <end position="271"/>
    </location>
</feature>
<protein>
    <submittedName>
        <fullName evidence="10">TPT domain-containing protein</fullName>
    </submittedName>
</protein>
<proteinExistence type="predicted"/>
<dbReference type="PANTHER" id="PTHR11132">
    <property type="entry name" value="SOLUTE CARRIER FAMILY 35"/>
    <property type="match status" value="1"/>
</dbReference>
<reference evidence="10" key="1">
    <citation type="submission" date="2017-02" db="UniProtKB">
        <authorList>
            <consortium name="WormBaseParasite"/>
        </authorList>
    </citation>
    <scope>IDENTIFICATION</scope>
</reference>
<dbReference type="WBParaSite" id="DME_0000736901-mRNA-1">
    <property type="protein sequence ID" value="DME_0000736901-mRNA-1"/>
    <property type="gene ID" value="DME_0000736901"/>
</dbReference>
<feature type="transmembrane region" description="Helical" evidence="5">
    <location>
        <begin position="104"/>
        <end position="123"/>
    </location>
</feature>
<evidence type="ECO:0000256" key="3">
    <source>
        <dbReference type="ARBA" id="ARBA00022989"/>
    </source>
</evidence>
<dbReference type="EMBL" id="UYYG01000030">
    <property type="protein sequence ID" value="VDN51758.1"/>
    <property type="molecule type" value="Genomic_DNA"/>
</dbReference>
<keyword evidence="9" id="KW-1185">Reference proteome</keyword>
<dbReference type="InterPro" id="IPR050186">
    <property type="entry name" value="TPT_transporter"/>
</dbReference>
<name>A0A0N4UIE2_DRAME</name>
<evidence type="ECO:0000256" key="5">
    <source>
        <dbReference type="SAM" id="Phobius"/>
    </source>
</evidence>